<dbReference type="PROSITE" id="PS51642">
    <property type="entry name" value="HEMOPEXIN_2"/>
    <property type="match status" value="4"/>
</dbReference>
<dbReference type="Gene3D" id="2.110.10.10">
    <property type="entry name" value="Hemopexin-like domain"/>
    <property type="match status" value="2"/>
</dbReference>
<feature type="repeat" description="Hemopexin" evidence="7">
    <location>
        <begin position="264"/>
        <end position="318"/>
    </location>
</feature>
<dbReference type="SMART" id="SM00201">
    <property type="entry name" value="SO"/>
    <property type="match status" value="1"/>
</dbReference>
<feature type="compositionally biased region" description="Basic residues" evidence="8">
    <location>
        <begin position="375"/>
        <end position="401"/>
    </location>
</feature>
<dbReference type="InterPro" id="IPR036024">
    <property type="entry name" value="Somatomedin_B-like_dom_sf"/>
</dbReference>
<dbReference type="InterPro" id="IPR051298">
    <property type="entry name" value="Heme_transport/Cell_adhesion"/>
</dbReference>
<dbReference type="OrthoDB" id="9898692at2759"/>
<evidence type="ECO:0000259" key="10">
    <source>
        <dbReference type="PROSITE" id="PS50958"/>
    </source>
</evidence>
<dbReference type="EMBL" id="AFYH01225273">
    <property type="status" value="NOT_ANNOTATED_CDS"/>
    <property type="molecule type" value="Genomic_DNA"/>
</dbReference>
<dbReference type="PROSITE" id="PS00024">
    <property type="entry name" value="HEMOPEXIN"/>
    <property type="match status" value="2"/>
</dbReference>
<dbReference type="GO" id="GO:0007160">
    <property type="term" value="P:cell-matrix adhesion"/>
    <property type="evidence" value="ECO:0007669"/>
    <property type="project" value="TreeGrafter"/>
</dbReference>
<evidence type="ECO:0000256" key="1">
    <source>
        <dbReference type="ARBA" id="ARBA00004613"/>
    </source>
</evidence>
<dbReference type="PROSITE" id="PS50958">
    <property type="entry name" value="SMB_2"/>
    <property type="match status" value="1"/>
</dbReference>
<dbReference type="GO" id="GO:0030247">
    <property type="term" value="F:polysaccharide binding"/>
    <property type="evidence" value="ECO:0007669"/>
    <property type="project" value="InterPro"/>
</dbReference>
<dbReference type="InterPro" id="IPR036375">
    <property type="entry name" value="Hemopexin-like_dom_sf"/>
</dbReference>
<dbReference type="InterPro" id="IPR018486">
    <property type="entry name" value="Hemopexin_CS"/>
</dbReference>
<dbReference type="Pfam" id="PF01033">
    <property type="entry name" value="Somatomedin_B"/>
    <property type="match status" value="1"/>
</dbReference>
<dbReference type="STRING" id="7897.ENSLACP00000021946"/>
<dbReference type="SMART" id="SM00120">
    <property type="entry name" value="HX"/>
    <property type="match status" value="4"/>
</dbReference>
<evidence type="ECO:0000313" key="12">
    <source>
        <dbReference type="Proteomes" id="UP000008672"/>
    </source>
</evidence>
<keyword evidence="5" id="KW-1015">Disulfide bond</keyword>
<dbReference type="Bgee" id="ENSLACG00000006157">
    <property type="expression patterns" value="Expressed in chordate pharynx and 1 other cell type or tissue"/>
</dbReference>
<feature type="signal peptide" evidence="9">
    <location>
        <begin position="1"/>
        <end position="18"/>
    </location>
</feature>
<dbReference type="GO" id="GO:0050840">
    <property type="term" value="F:extracellular matrix binding"/>
    <property type="evidence" value="ECO:0007669"/>
    <property type="project" value="TreeGrafter"/>
</dbReference>
<dbReference type="GO" id="GO:0005178">
    <property type="term" value="F:integrin binding"/>
    <property type="evidence" value="ECO:0007669"/>
    <property type="project" value="TreeGrafter"/>
</dbReference>
<dbReference type="FunCoup" id="M3XGU0">
    <property type="interactions" value="405"/>
</dbReference>
<feature type="repeat" description="Hemopexin" evidence="7">
    <location>
        <begin position="216"/>
        <end position="263"/>
    </location>
</feature>
<feature type="repeat" description="Hemopexin" evidence="7">
    <location>
        <begin position="171"/>
        <end position="215"/>
    </location>
</feature>
<dbReference type="PANTHER" id="PTHR22917:SF3">
    <property type="entry name" value="VITRONECTIN"/>
    <property type="match status" value="1"/>
</dbReference>
<evidence type="ECO:0000256" key="6">
    <source>
        <dbReference type="ARBA" id="ARBA00023180"/>
    </source>
</evidence>
<feature type="domain" description="SMB" evidence="10">
    <location>
        <begin position="18"/>
        <end position="61"/>
    </location>
</feature>
<dbReference type="GO" id="GO:0006955">
    <property type="term" value="P:immune response"/>
    <property type="evidence" value="ECO:0007669"/>
    <property type="project" value="InterPro"/>
</dbReference>
<evidence type="ECO:0000256" key="7">
    <source>
        <dbReference type="PROSITE-ProRule" id="PRU01011"/>
    </source>
</evidence>
<name>M3XGU0_LATCH</name>
<dbReference type="InParanoid" id="M3XGU0"/>
<accession>M3XGU0</accession>
<dbReference type="GO" id="GO:0005615">
    <property type="term" value="C:extracellular space"/>
    <property type="evidence" value="ECO:0007669"/>
    <property type="project" value="TreeGrafter"/>
</dbReference>
<dbReference type="EMBL" id="AFYH01225275">
    <property type="status" value="NOT_ANNOTATED_CDS"/>
    <property type="molecule type" value="Genomic_DNA"/>
</dbReference>
<dbReference type="InterPro" id="IPR001212">
    <property type="entry name" value="Somatomedin_B_dom"/>
</dbReference>
<organism evidence="11 12">
    <name type="scientific">Latimeria chalumnae</name>
    <name type="common">Coelacanth</name>
    <dbReference type="NCBI Taxonomy" id="7897"/>
    <lineage>
        <taxon>Eukaryota</taxon>
        <taxon>Metazoa</taxon>
        <taxon>Chordata</taxon>
        <taxon>Craniata</taxon>
        <taxon>Vertebrata</taxon>
        <taxon>Euteleostomi</taxon>
        <taxon>Coelacanthiformes</taxon>
        <taxon>Coelacanthidae</taxon>
        <taxon>Latimeria</taxon>
    </lineage>
</organism>
<dbReference type="GO" id="GO:0005044">
    <property type="term" value="F:scavenger receptor activity"/>
    <property type="evidence" value="ECO:0007669"/>
    <property type="project" value="InterPro"/>
</dbReference>
<dbReference type="Ensembl" id="ENSLACT00000025969.1">
    <property type="protein sequence ID" value="ENSLACP00000021946.1"/>
    <property type="gene ID" value="ENSLACG00000006157.2"/>
</dbReference>
<dbReference type="PRINTS" id="PR00022">
    <property type="entry name" value="SOMATOMEDINB"/>
</dbReference>
<dbReference type="InterPro" id="IPR000585">
    <property type="entry name" value="Hemopexin-like_dom"/>
</dbReference>
<keyword evidence="4" id="KW-0677">Repeat</keyword>
<dbReference type="KEGG" id="lcm:102362370"/>
<dbReference type="PROSITE" id="PS00524">
    <property type="entry name" value="SMB_1"/>
    <property type="match status" value="1"/>
</dbReference>
<keyword evidence="2" id="KW-0964">Secreted</keyword>
<dbReference type="CDD" id="cd00094">
    <property type="entry name" value="HX"/>
    <property type="match status" value="1"/>
</dbReference>
<dbReference type="InterPro" id="IPR020436">
    <property type="entry name" value="SMB_chordata"/>
</dbReference>
<dbReference type="PANTHER" id="PTHR22917">
    <property type="entry name" value="HEMOPEXIN DOMAIN-CONTAINING PROTEIN"/>
    <property type="match status" value="1"/>
</dbReference>
<dbReference type="GeneTree" id="ENSGT00530000063751"/>
<feature type="repeat" description="Hemopexin" evidence="7">
    <location>
        <begin position="428"/>
        <end position="483"/>
    </location>
</feature>
<proteinExistence type="predicted"/>
<dbReference type="Gene3D" id="4.10.410.20">
    <property type="match status" value="1"/>
</dbReference>
<evidence type="ECO:0000256" key="4">
    <source>
        <dbReference type="ARBA" id="ARBA00022737"/>
    </source>
</evidence>
<dbReference type="GO" id="GO:0033627">
    <property type="term" value="P:cell adhesion mediated by integrin"/>
    <property type="evidence" value="ECO:0007669"/>
    <property type="project" value="TreeGrafter"/>
</dbReference>
<comment type="subcellular location">
    <subcellularLocation>
        <location evidence="1">Secreted</location>
    </subcellularLocation>
</comment>
<evidence type="ECO:0000256" key="5">
    <source>
        <dbReference type="ARBA" id="ARBA00023157"/>
    </source>
</evidence>
<reference evidence="12" key="1">
    <citation type="submission" date="2011-08" db="EMBL/GenBank/DDBJ databases">
        <title>The draft genome of Latimeria chalumnae.</title>
        <authorList>
            <person name="Di Palma F."/>
            <person name="Alfoldi J."/>
            <person name="Johnson J."/>
            <person name="Berlin A."/>
            <person name="Gnerre S."/>
            <person name="Jaffe D."/>
            <person name="MacCallum I."/>
            <person name="Young S."/>
            <person name="Walker B.J."/>
            <person name="Lander E."/>
            <person name="Lindblad-Toh K."/>
        </authorList>
    </citation>
    <scope>NUCLEOTIDE SEQUENCE [LARGE SCALE GENOMIC DNA]</scope>
    <source>
        <strain evidence="12">Wild caught</strain>
    </source>
</reference>
<feature type="chain" id="PRO_5004043299" evidence="9">
    <location>
        <begin position="19"/>
        <end position="492"/>
    </location>
</feature>
<gene>
    <name evidence="11" type="primary">VTN</name>
</gene>
<sequence>MKLGLLMLLPLLSHLVVGEDSCVGRCEEGFNSKEKCQCDTLCKYYQSCCADFETTCNRKVSRGDVFTLPEDDYDYTYETELETSVARTNGSKPEPGGLEVQPDTLNYTTKVPTLVTEELDQNQTKPQQPFLVVPEEEGGVVIVEKPTLIPDTETSKPEGEIQTLEEDMCNGKPFDGFTEMKNGSIFAFRGKYFYELEENSVMPGYPKLIEDVWGVEGPIDAVFTRINCQGKTHLFKGKQYWRFDDGVLDKDYPRNISDGFSNIPDDVDAAFALPANNFNGKEKVYFFKGDQYWHYEFQQQPSHEDCEETSMSTVFEHYTLMQVDVWENIFNIMFGGSSRFSSTGPHMISRDWRGVPGSVDAAMAGRIYVAPKAPSSRRKPKKQKRKYPKSYKKKWGKRRSRASHFNPMSEWDPMSYWDMTGDYKLDSDEDLDWLFPSLSQCTPIQSVYFFKEDQYYRVNLQTKRVDFVIPQYPRSISKYWLGCKVQEISTKE</sequence>
<protein>
    <submittedName>
        <fullName evidence="11">Vitronectin</fullName>
    </submittedName>
</protein>
<reference evidence="11" key="3">
    <citation type="submission" date="2025-09" db="UniProtKB">
        <authorList>
            <consortium name="Ensembl"/>
        </authorList>
    </citation>
    <scope>IDENTIFICATION</scope>
</reference>
<evidence type="ECO:0000313" key="11">
    <source>
        <dbReference type="Ensembl" id="ENSLACP00000021946.1"/>
    </source>
</evidence>
<dbReference type="SUPFAM" id="SSF90188">
    <property type="entry name" value="Somatomedin B domain"/>
    <property type="match status" value="1"/>
</dbReference>
<feature type="region of interest" description="Disordered" evidence="8">
    <location>
        <begin position="373"/>
        <end position="401"/>
    </location>
</feature>
<dbReference type="Proteomes" id="UP000008672">
    <property type="component" value="Unassembled WGS sequence"/>
</dbReference>
<dbReference type="GeneID" id="102362370"/>
<dbReference type="OMA" id="FEHFAMM"/>
<evidence type="ECO:0000256" key="3">
    <source>
        <dbReference type="ARBA" id="ARBA00022729"/>
    </source>
</evidence>
<keyword evidence="12" id="KW-1185">Reference proteome</keyword>
<reference evidence="11" key="2">
    <citation type="submission" date="2025-08" db="UniProtKB">
        <authorList>
            <consortium name="Ensembl"/>
        </authorList>
    </citation>
    <scope>IDENTIFICATION</scope>
</reference>
<evidence type="ECO:0000256" key="8">
    <source>
        <dbReference type="SAM" id="MobiDB-lite"/>
    </source>
</evidence>
<evidence type="ECO:0000256" key="9">
    <source>
        <dbReference type="SAM" id="SignalP"/>
    </source>
</evidence>
<dbReference type="InterPro" id="IPR018487">
    <property type="entry name" value="Hemopexin-like_repeat"/>
</dbReference>
<dbReference type="Pfam" id="PF00045">
    <property type="entry name" value="Hemopexin"/>
    <property type="match status" value="4"/>
</dbReference>
<keyword evidence="6" id="KW-0325">Glycoprotein</keyword>
<dbReference type="AlphaFoldDB" id="M3XGU0"/>
<dbReference type="SUPFAM" id="SSF50923">
    <property type="entry name" value="Hemopexin-like domain"/>
    <property type="match status" value="1"/>
</dbReference>
<dbReference type="EMBL" id="AFYH01225274">
    <property type="status" value="NOT_ANNOTATED_CDS"/>
    <property type="molecule type" value="Genomic_DNA"/>
</dbReference>
<keyword evidence="3 9" id="KW-0732">Signal</keyword>
<evidence type="ECO:0000256" key="2">
    <source>
        <dbReference type="ARBA" id="ARBA00022525"/>
    </source>
</evidence>
<dbReference type="eggNOG" id="KOG1565">
    <property type="taxonomic scope" value="Eukaryota"/>
</dbReference>